<evidence type="ECO:0000256" key="1">
    <source>
        <dbReference type="ARBA" id="ARBA00005048"/>
    </source>
</evidence>
<dbReference type="Pfam" id="PF01747">
    <property type="entry name" value="ATP-sulfurylase"/>
    <property type="match status" value="1"/>
</dbReference>
<evidence type="ECO:0000313" key="5">
    <source>
        <dbReference type="Proteomes" id="UP000320735"/>
    </source>
</evidence>
<reference evidence="4 5" key="1">
    <citation type="submission" date="2019-02" db="EMBL/GenBank/DDBJ databases">
        <title>Deep-cultivation of Planctomycetes and their phenomic and genomic characterization uncovers novel biology.</title>
        <authorList>
            <person name="Wiegand S."/>
            <person name="Jogler M."/>
            <person name="Boedeker C."/>
            <person name="Pinto D."/>
            <person name="Vollmers J."/>
            <person name="Rivas-Marin E."/>
            <person name="Kohn T."/>
            <person name="Peeters S.H."/>
            <person name="Heuer A."/>
            <person name="Rast P."/>
            <person name="Oberbeckmann S."/>
            <person name="Bunk B."/>
            <person name="Jeske O."/>
            <person name="Meyerdierks A."/>
            <person name="Storesund J.E."/>
            <person name="Kallscheuer N."/>
            <person name="Luecker S."/>
            <person name="Lage O.M."/>
            <person name="Pohl T."/>
            <person name="Merkel B.J."/>
            <person name="Hornburger P."/>
            <person name="Mueller R.-W."/>
            <person name="Bruemmer F."/>
            <person name="Labrenz M."/>
            <person name="Spormann A.M."/>
            <person name="Op Den Camp H."/>
            <person name="Overmann J."/>
            <person name="Amann R."/>
            <person name="Jetten M.S.M."/>
            <person name="Mascher T."/>
            <person name="Medema M.H."/>
            <person name="Devos D.P."/>
            <person name="Kaster A.-K."/>
            <person name="Ovreas L."/>
            <person name="Rohde M."/>
            <person name="Galperin M.Y."/>
            <person name="Jogler C."/>
        </authorList>
    </citation>
    <scope>NUCLEOTIDE SEQUENCE [LARGE SCALE GENOMIC DNA]</scope>
    <source>
        <strain evidence="4 5">CA54</strain>
    </source>
</reference>
<protein>
    <submittedName>
        <fullName evidence="4">Sulfate adenylyltransferase</fullName>
        <ecNumber evidence="4">2.7.7.4</ecNumber>
    </submittedName>
</protein>
<dbReference type="AlphaFoldDB" id="A0A5C6BM20"/>
<dbReference type="SUPFAM" id="SSF88697">
    <property type="entry name" value="PUA domain-like"/>
    <property type="match status" value="1"/>
</dbReference>
<evidence type="ECO:0000313" key="4">
    <source>
        <dbReference type="EMBL" id="TWU13180.1"/>
    </source>
</evidence>
<proteinExistence type="predicted"/>
<comment type="pathway">
    <text evidence="1">Sulfur metabolism; hydrogen sulfide biosynthesis; sulfite from sulfate: step 1/3.</text>
</comment>
<dbReference type="Gene3D" id="3.10.400.10">
    <property type="entry name" value="Sulfate adenylyltransferase"/>
    <property type="match status" value="1"/>
</dbReference>
<gene>
    <name evidence="4" type="primary">sat</name>
    <name evidence="4" type="ORF">CA54_20060</name>
</gene>
<keyword evidence="4" id="KW-0548">Nucleotidyltransferase</keyword>
<evidence type="ECO:0000259" key="2">
    <source>
        <dbReference type="Pfam" id="PF01747"/>
    </source>
</evidence>
<name>A0A5C6BM20_9PLAN</name>
<dbReference type="Pfam" id="PF14306">
    <property type="entry name" value="PUA_2"/>
    <property type="match status" value="1"/>
</dbReference>
<dbReference type="PANTHER" id="PTHR43509:SF1">
    <property type="entry name" value="SULFATE ADENYLYLTRANSFERASE"/>
    <property type="match status" value="1"/>
</dbReference>
<dbReference type="InterPro" id="IPR024951">
    <property type="entry name" value="Sulfurylase_cat_dom"/>
</dbReference>
<dbReference type="PANTHER" id="PTHR43509">
    <property type="match status" value="1"/>
</dbReference>
<dbReference type="InterPro" id="IPR025980">
    <property type="entry name" value="ATP-Sase_PUA-like_dom"/>
</dbReference>
<dbReference type="EC" id="2.7.7.4" evidence="4"/>
<keyword evidence="4" id="KW-0808">Transferase</keyword>
<feature type="domain" description="ATP-sulfurylase PUA-like" evidence="3">
    <location>
        <begin position="9"/>
        <end position="173"/>
    </location>
</feature>
<organism evidence="4 5">
    <name type="scientific">Symmachiella macrocystis</name>
    <dbReference type="NCBI Taxonomy" id="2527985"/>
    <lineage>
        <taxon>Bacteria</taxon>
        <taxon>Pseudomonadati</taxon>
        <taxon>Planctomycetota</taxon>
        <taxon>Planctomycetia</taxon>
        <taxon>Planctomycetales</taxon>
        <taxon>Planctomycetaceae</taxon>
        <taxon>Symmachiella</taxon>
    </lineage>
</organism>
<dbReference type="InterPro" id="IPR015947">
    <property type="entry name" value="PUA-like_sf"/>
</dbReference>
<sequence length="422" mass="46295">MRTHMADLIPPHGGLTEPVCCTVSADDIDSFRSEAAKLPQVPVSAADLSTVYRLGDGTLSPLTGPMDSATYNRVLDESVIEVNGTKYAWTIPISLPVTSEMAATLSAGQKVALTNPDGEIVATLDVTDVFEWDKPRYIKSVYLTERTDHPGADMVLKGDADKSHLIGGEIRVLPQPKNAAFGQYVLTPREVRKKLAETGWDSVVAFQTRNPLHRAHEYALVYALEKLLKDGKNAGACLNPLIGETKSDDVNAEIRMQTYEKLISDRAMGDGDSDADLWSSRGESVPDRVVLLGLDIKMFYGGPKEAVMHAIYRQNLGFTNIVIGRKHADAPYQDGTAIWGDFDAQEIFNNLNGALEIKPVNVGFAAYYESLGRVDLMENHSEEKPVFISGKQVRATLQEGEMVDPRIMRESTSKILSAAMHQ</sequence>
<comment type="caution">
    <text evidence="4">The sequence shown here is derived from an EMBL/GenBank/DDBJ whole genome shotgun (WGS) entry which is preliminary data.</text>
</comment>
<accession>A0A5C6BM20</accession>
<dbReference type="SUPFAM" id="SSF52374">
    <property type="entry name" value="Nucleotidylyl transferase"/>
    <property type="match status" value="1"/>
</dbReference>
<dbReference type="Gene3D" id="3.40.50.620">
    <property type="entry name" value="HUPs"/>
    <property type="match status" value="1"/>
</dbReference>
<dbReference type="InterPro" id="IPR014729">
    <property type="entry name" value="Rossmann-like_a/b/a_fold"/>
</dbReference>
<keyword evidence="5" id="KW-1185">Reference proteome</keyword>
<dbReference type="Proteomes" id="UP000320735">
    <property type="component" value="Unassembled WGS sequence"/>
</dbReference>
<dbReference type="GO" id="GO:0004781">
    <property type="term" value="F:sulfate adenylyltransferase (ATP) activity"/>
    <property type="evidence" value="ECO:0007669"/>
    <property type="project" value="UniProtKB-EC"/>
</dbReference>
<evidence type="ECO:0000259" key="3">
    <source>
        <dbReference type="Pfam" id="PF14306"/>
    </source>
</evidence>
<dbReference type="EMBL" id="SJPP01000001">
    <property type="protein sequence ID" value="TWU13180.1"/>
    <property type="molecule type" value="Genomic_DNA"/>
</dbReference>
<feature type="domain" description="Sulphate adenylyltransferase catalytic" evidence="2">
    <location>
        <begin position="183"/>
        <end position="417"/>
    </location>
</feature>